<protein>
    <submittedName>
        <fullName evidence="2">Uncharacterized protein</fullName>
    </submittedName>
</protein>
<evidence type="ECO:0000256" key="1">
    <source>
        <dbReference type="SAM" id="MobiDB-lite"/>
    </source>
</evidence>
<dbReference type="OrthoDB" id="6778429at2759"/>
<evidence type="ECO:0000313" key="3">
    <source>
        <dbReference type="Proteomes" id="UP001154078"/>
    </source>
</evidence>
<evidence type="ECO:0000313" key="2">
    <source>
        <dbReference type="EMBL" id="CAH0553899.1"/>
    </source>
</evidence>
<keyword evidence="3" id="KW-1185">Reference proteome</keyword>
<organism evidence="2 3">
    <name type="scientific">Brassicogethes aeneus</name>
    <name type="common">Rape pollen beetle</name>
    <name type="synonym">Meligethes aeneus</name>
    <dbReference type="NCBI Taxonomy" id="1431903"/>
    <lineage>
        <taxon>Eukaryota</taxon>
        <taxon>Metazoa</taxon>
        <taxon>Ecdysozoa</taxon>
        <taxon>Arthropoda</taxon>
        <taxon>Hexapoda</taxon>
        <taxon>Insecta</taxon>
        <taxon>Pterygota</taxon>
        <taxon>Neoptera</taxon>
        <taxon>Endopterygota</taxon>
        <taxon>Coleoptera</taxon>
        <taxon>Polyphaga</taxon>
        <taxon>Cucujiformia</taxon>
        <taxon>Nitidulidae</taxon>
        <taxon>Meligethinae</taxon>
        <taxon>Brassicogethes</taxon>
    </lineage>
</organism>
<dbReference type="AlphaFoldDB" id="A0A9P0B295"/>
<proteinExistence type="predicted"/>
<sequence>MSGRPVLVKDYYPSPPAAVLPMCPVSPGASSTSHLWIGEETRRSMPPHVYKYYLQRTRCYRRQSLRPRAVLAALQRRRRREAARAAIQQPPPQQLVRKTGGGSISPKTVPRGLMTVPARHVVDTLPPPLPPHHPHFFCVECPAYGAPPTRAPPSRHGGASVGSSQTWCDRQPAPGRSSDPVTPVGGPSVLSLRQPPPESPFHQTCPVHSPFRYRLLQNGAQLDYHQHHQVD</sequence>
<feature type="region of interest" description="Disordered" evidence="1">
    <location>
        <begin position="81"/>
        <end position="110"/>
    </location>
</feature>
<gene>
    <name evidence="2" type="ORF">MELIAE_LOCUS5788</name>
</gene>
<feature type="region of interest" description="Disordered" evidence="1">
    <location>
        <begin position="148"/>
        <end position="204"/>
    </location>
</feature>
<dbReference type="Proteomes" id="UP001154078">
    <property type="component" value="Chromosome 3"/>
</dbReference>
<name>A0A9P0B295_BRAAE</name>
<accession>A0A9P0B295</accession>
<dbReference type="EMBL" id="OV121134">
    <property type="protein sequence ID" value="CAH0553899.1"/>
    <property type="molecule type" value="Genomic_DNA"/>
</dbReference>
<reference evidence="2" key="1">
    <citation type="submission" date="2021-12" db="EMBL/GenBank/DDBJ databases">
        <authorList>
            <person name="King R."/>
        </authorList>
    </citation>
    <scope>NUCLEOTIDE SEQUENCE</scope>
</reference>